<feature type="domain" description="Piwi" evidence="1">
    <location>
        <begin position="73"/>
        <end position="140"/>
    </location>
</feature>
<evidence type="ECO:0000313" key="3">
    <source>
        <dbReference type="EMBL" id="CAH7673636.1"/>
    </source>
</evidence>
<dbReference type="GO" id="GO:0070966">
    <property type="term" value="P:nuclear-transcribed mRNA catabolic process, no-go decay"/>
    <property type="evidence" value="ECO:0007669"/>
    <property type="project" value="InterPro"/>
</dbReference>
<dbReference type="InterPro" id="IPR003165">
    <property type="entry name" value="Piwi"/>
</dbReference>
<dbReference type="InterPro" id="IPR036397">
    <property type="entry name" value="RNaseH_sf"/>
</dbReference>
<protein>
    <submittedName>
        <fullName evidence="3">Uncharacterized protein</fullName>
    </submittedName>
</protein>
<dbReference type="GO" id="GO:0070651">
    <property type="term" value="P:nonfunctional rRNA decay"/>
    <property type="evidence" value="ECO:0007669"/>
    <property type="project" value="TreeGrafter"/>
</dbReference>
<dbReference type="InterPro" id="IPR005141">
    <property type="entry name" value="eRF1_2"/>
</dbReference>
<dbReference type="Proteomes" id="UP001153365">
    <property type="component" value="Unassembled WGS sequence"/>
</dbReference>
<comment type="caution">
    <text evidence="3">The sequence shown here is derived from an EMBL/GenBank/DDBJ whole genome shotgun (WGS) entry which is preliminary data.</text>
</comment>
<dbReference type="PANTHER" id="PTHR10853">
    <property type="entry name" value="PELOTA"/>
    <property type="match status" value="1"/>
</dbReference>
<name>A0AAV0AXK1_PHAPC</name>
<feature type="domain" description="eRF1" evidence="2">
    <location>
        <begin position="177"/>
        <end position="270"/>
    </location>
</feature>
<dbReference type="Pfam" id="PF02171">
    <property type="entry name" value="Piwi"/>
    <property type="match status" value="1"/>
</dbReference>
<evidence type="ECO:0000313" key="4">
    <source>
        <dbReference type="Proteomes" id="UP001153365"/>
    </source>
</evidence>
<dbReference type="AlphaFoldDB" id="A0AAV0AXK1"/>
<dbReference type="InterPro" id="IPR042226">
    <property type="entry name" value="eFR1_2_sf"/>
</dbReference>
<evidence type="ECO:0000259" key="1">
    <source>
        <dbReference type="Pfam" id="PF02171"/>
    </source>
</evidence>
<dbReference type="GO" id="GO:0032790">
    <property type="term" value="P:ribosome disassembly"/>
    <property type="evidence" value="ECO:0007669"/>
    <property type="project" value="TreeGrafter"/>
</dbReference>
<dbReference type="GO" id="GO:0071025">
    <property type="term" value="P:RNA surveillance"/>
    <property type="evidence" value="ECO:0007669"/>
    <property type="project" value="InterPro"/>
</dbReference>
<reference evidence="3" key="1">
    <citation type="submission" date="2022-06" db="EMBL/GenBank/DDBJ databases">
        <authorList>
            <consortium name="SYNGENTA / RWTH Aachen University"/>
        </authorList>
    </citation>
    <scope>NUCLEOTIDE SEQUENCE</scope>
</reference>
<gene>
    <name evidence="3" type="ORF">PPACK8108_LOCUS8518</name>
</gene>
<dbReference type="InterPro" id="IPR004405">
    <property type="entry name" value="TF_pelota"/>
</dbReference>
<dbReference type="PANTHER" id="PTHR10853:SF0">
    <property type="entry name" value="PROTEIN PELOTA HOMOLOG"/>
    <property type="match status" value="1"/>
</dbReference>
<sequence>MSAHNSAATKSRVYLPTNCSAAMKVFKCSESAVGFQAATVSNKPEFPAALSLAPFHVKFGLSVMPMMLIGQVFLNQSQAGLNGTSCPTRYKVLKDETNDTVDDPWNIANSLFSGSQRATKSVGIATPTYYANLLATRAKKWDISDENASTFFTTNSGTQTSASCWLTQSGRGAELAAILCDDTGKAPICLISPHTTLIKKRIEVTIPKKKQPGQGSDNSMDKFYKQIFESVLQFFNLTELKLVINASPGATKELVYESIFSEGRHQDGTIVCGSAHQKI</sequence>
<proteinExistence type="predicted"/>
<evidence type="ECO:0000259" key="2">
    <source>
        <dbReference type="Pfam" id="PF03464"/>
    </source>
</evidence>
<accession>A0AAV0AXK1</accession>
<dbReference type="InterPro" id="IPR012337">
    <property type="entry name" value="RNaseH-like_sf"/>
</dbReference>
<dbReference type="GO" id="GO:0005737">
    <property type="term" value="C:cytoplasm"/>
    <property type="evidence" value="ECO:0007669"/>
    <property type="project" value="TreeGrafter"/>
</dbReference>
<dbReference type="GO" id="GO:0003676">
    <property type="term" value="F:nucleic acid binding"/>
    <property type="evidence" value="ECO:0007669"/>
    <property type="project" value="InterPro"/>
</dbReference>
<dbReference type="Pfam" id="PF03464">
    <property type="entry name" value="eRF1_2"/>
    <property type="match status" value="1"/>
</dbReference>
<dbReference type="GO" id="GO:0070481">
    <property type="term" value="P:nuclear-transcribed mRNA catabolic process, non-stop decay"/>
    <property type="evidence" value="ECO:0007669"/>
    <property type="project" value="InterPro"/>
</dbReference>
<dbReference type="Gene3D" id="3.30.420.60">
    <property type="entry name" value="eRF1 domain 2"/>
    <property type="match status" value="1"/>
</dbReference>
<dbReference type="SUPFAM" id="SSF53137">
    <property type="entry name" value="Translational machinery components"/>
    <property type="match status" value="1"/>
</dbReference>
<dbReference type="Gene3D" id="3.30.420.10">
    <property type="entry name" value="Ribonuclease H-like superfamily/Ribonuclease H"/>
    <property type="match status" value="1"/>
</dbReference>
<dbReference type="EMBL" id="CALTRL010001764">
    <property type="protein sequence ID" value="CAH7673636.1"/>
    <property type="molecule type" value="Genomic_DNA"/>
</dbReference>
<keyword evidence="4" id="KW-1185">Reference proteome</keyword>
<organism evidence="3 4">
    <name type="scientific">Phakopsora pachyrhizi</name>
    <name type="common">Asian soybean rust disease fungus</name>
    <dbReference type="NCBI Taxonomy" id="170000"/>
    <lineage>
        <taxon>Eukaryota</taxon>
        <taxon>Fungi</taxon>
        <taxon>Dikarya</taxon>
        <taxon>Basidiomycota</taxon>
        <taxon>Pucciniomycotina</taxon>
        <taxon>Pucciniomycetes</taxon>
        <taxon>Pucciniales</taxon>
        <taxon>Phakopsoraceae</taxon>
        <taxon>Phakopsora</taxon>
    </lineage>
</organism>
<dbReference type="SUPFAM" id="SSF53098">
    <property type="entry name" value="Ribonuclease H-like"/>
    <property type="match status" value="1"/>
</dbReference>